<dbReference type="HOGENOM" id="CLU_060932_0_0_5"/>
<dbReference type="InterPro" id="IPR002756">
    <property type="entry name" value="MfnF"/>
</dbReference>
<evidence type="ECO:0000259" key="1">
    <source>
        <dbReference type="Pfam" id="PF01968"/>
    </source>
</evidence>
<gene>
    <name evidence="2" type="ORF">SI859A1_03054</name>
</gene>
<dbReference type="InterPro" id="IPR002821">
    <property type="entry name" value="Hydantoinase_A"/>
</dbReference>
<dbReference type="Gene3D" id="3.30.420.40">
    <property type="match status" value="1"/>
</dbReference>
<dbReference type="Gene3D" id="3.30.420.190">
    <property type="entry name" value="conserved archaeal protein q6m145"/>
    <property type="match status" value="1"/>
</dbReference>
<dbReference type="BioCyc" id="AURANTIMONAS:SI859A1_03054-MONOMER"/>
<dbReference type="GO" id="GO:0016787">
    <property type="term" value="F:hydrolase activity"/>
    <property type="evidence" value="ECO:0007669"/>
    <property type="project" value="InterPro"/>
</dbReference>
<sequence length="367" mass="38864">MGPSARAAALFGGIGCPVSETSGHGMTRTLGWDVGGAHLKAVLAEGEHVLKVWQEPSPIWQGLEHLDLALTTILEGMPEVDRHAVTMTGELSDVFESRRDGVAQLTRIFAERLSGDVLIYAGASGFLAAGDARGHADAIASANWHASAALAATAIEEALFLDMGSTTTDIVPLAGGTAKARGFTDRQRLVEGELVYQGYTRTALMAVENRVPFAGRSIPVMNEFFATMADVQRIVGTLDEADDLHPAADGHEKTLEASRRRLARMVGMDAADAGDGAWEWLAHAFAEAQVRHVHDAALQVLSREDVSDDAPVVVAGAGRPVLRRLAARLDRGVVDFSDLFDCPGEMRDAVCRAAPAAALALLAAKQA</sequence>
<accession>Q1YFX3</accession>
<dbReference type="InterPro" id="IPR043129">
    <property type="entry name" value="ATPase_NBD"/>
</dbReference>
<dbReference type="SUPFAM" id="SSF53067">
    <property type="entry name" value="Actin-like ATPase domain"/>
    <property type="match status" value="1"/>
</dbReference>
<dbReference type="AlphaFoldDB" id="Q1YFX3"/>
<dbReference type="Proteomes" id="UP000000321">
    <property type="component" value="Unassembled WGS sequence"/>
</dbReference>
<name>Q1YFX3_AURMS</name>
<evidence type="ECO:0000313" key="3">
    <source>
        <dbReference type="Proteomes" id="UP000000321"/>
    </source>
</evidence>
<proteinExistence type="predicted"/>
<comment type="caution">
    <text evidence="2">The sequence shown here is derived from an EMBL/GenBank/DDBJ whole genome shotgun (WGS) entry which is preliminary data.</text>
</comment>
<reference evidence="2 3" key="1">
    <citation type="journal article" date="2008" name="Appl. Environ. Microbiol.">
        <title>Genomic insights into Mn(II) oxidation by the marine alphaproteobacterium Aurantimonas sp. strain SI85-9A1.</title>
        <authorList>
            <person name="Dick G.J."/>
            <person name="Podell S."/>
            <person name="Johnson H.A."/>
            <person name="Rivera-Espinoza Y."/>
            <person name="Bernier-Latmani R."/>
            <person name="McCarthy J.K."/>
            <person name="Torpey J.W."/>
            <person name="Clement B.G."/>
            <person name="Gaasterland T."/>
            <person name="Tebo B.M."/>
        </authorList>
    </citation>
    <scope>NUCLEOTIDE SEQUENCE [LARGE SCALE GENOMIC DNA]</scope>
    <source>
        <strain evidence="2 3">SI85-9A1</strain>
    </source>
</reference>
<dbReference type="Pfam" id="PF01968">
    <property type="entry name" value="Hydantoinase_A"/>
    <property type="match status" value="1"/>
</dbReference>
<dbReference type="EMBL" id="AAPJ01000005">
    <property type="protein sequence ID" value="EAS49451.1"/>
    <property type="molecule type" value="Genomic_DNA"/>
</dbReference>
<feature type="domain" description="Hydantoinase A/oxoprolinase" evidence="1">
    <location>
        <begin position="83"/>
        <end position="330"/>
    </location>
</feature>
<dbReference type="NCBIfam" id="TIGR03123">
    <property type="entry name" value="one_C_unchar_1"/>
    <property type="match status" value="1"/>
</dbReference>
<keyword evidence="3" id="KW-1185">Reference proteome</keyword>
<evidence type="ECO:0000313" key="2">
    <source>
        <dbReference type="EMBL" id="EAS49451.1"/>
    </source>
</evidence>
<protein>
    <recommendedName>
        <fullName evidence="1">Hydantoinase A/oxoprolinase domain-containing protein</fullName>
    </recommendedName>
</protein>
<organism evidence="2 3">
    <name type="scientific">Aurantimonas manganoxydans (strain ATCC BAA-1229 / DSM 21871 / SI85-9A1)</name>
    <dbReference type="NCBI Taxonomy" id="287752"/>
    <lineage>
        <taxon>Bacteria</taxon>
        <taxon>Pseudomonadati</taxon>
        <taxon>Pseudomonadota</taxon>
        <taxon>Alphaproteobacteria</taxon>
        <taxon>Hyphomicrobiales</taxon>
        <taxon>Aurantimonadaceae</taxon>
        <taxon>Aurantimonas</taxon>
    </lineage>
</organism>